<gene>
    <name evidence="2" type="ORF">PYX00_010689</name>
</gene>
<proteinExistence type="predicted"/>
<dbReference type="InterPro" id="IPR032675">
    <property type="entry name" value="LRR_dom_sf"/>
</dbReference>
<sequence length="228" mass="26241">MITLILNFQLSYIGQDLQKLPPIISKVYGAKVDTLDLSYNSLTTLQGIENFIHLKELILDNNSLSDNITIPKMETLHTLSINKNKICNLELFLQKVQDSIPSIRYLSLLGNKACPNQLSDMNKDDEDYKRYRYYVINRLPRLQFLDSTPVTTEEKEEAQRRGHLMRIVKPLNVSARDDRSESSPSMKYTPLPRTGRGIGDHQGAYGKCRYRYSGKHSEGNRFIQNNDL</sequence>
<evidence type="ECO:0000256" key="1">
    <source>
        <dbReference type="SAM" id="MobiDB-lite"/>
    </source>
</evidence>
<dbReference type="AlphaFoldDB" id="A0AAW2HHC2"/>
<name>A0AAW2HHC2_9NEOP</name>
<dbReference type="FunFam" id="3.80.10.10:FF:000695">
    <property type="entry name" value="leucine-rich melanocyte differentiation-associated protein"/>
    <property type="match status" value="1"/>
</dbReference>
<dbReference type="Gene3D" id="3.80.10.10">
    <property type="entry name" value="Ribonuclease Inhibitor"/>
    <property type="match status" value="1"/>
</dbReference>
<feature type="region of interest" description="Disordered" evidence="1">
    <location>
        <begin position="173"/>
        <end position="202"/>
    </location>
</feature>
<dbReference type="PANTHER" id="PTHR46282:SF2">
    <property type="entry name" value="LEUCINE-RICH MELANOCYTE DIFFERENTIATION-ASSOCIATED PROTEIN"/>
    <property type="match status" value="1"/>
</dbReference>
<evidence type="ECO:0000313" key="2">
    <source>
        <dbReference type="EMBL" id="KAL0268908.1"/>
    </source>
</evidence>
<comment type="caution">
    <text evidence="2">The sequence shown here is derived from an EMBL/GenBank/DDBJ whole genome shotgun (WGS) entry which is preliminary data.</text>
</comment>
<protein>
    <submittedName>
        <fullName evidence="2">Uncharacterized protein</fullName>
    </submittedName>
</protein>
<dbReference type="EMBL" id="JARGDH010000005">
    <property type="protein sequence ID" value="KAL0268908.1"/>
    <property type="molecule type" value="Genomic_DNA"/>
</dbReference>
<dbReference type="SUPFAM" id="SSF52058">
    <property type="entry name" value="L domain-like"/>
    <property type="match status" value="1"/>
</dbReference>
<organism evidence="2">
    <name type="scientific">Menopon gallinae</name>
    <name type="common">poultry shaft louse</name>
    <dbReference type="NCBI Taxonomy" id="328185"/>
    <lineage>
        <taxon>Eukaryota</taxon>
        <taxon>Metazoa</taxon>
        <taxon>Ecdysozoa</taxon>
        <taxon>Arthropoda</taxon>
        <taxon>Hexapoda</taxon>
        <taxon>Insecta</taxon>
        <taxon>Pterygota</taxon>
        <taxon>Neoptera</taxon>
        <taxon>Paraneoptera</taxon>
        <taxon>Psocodea</taxon>
        <taxon>Troctomorpha</taxon>
        <taxon>Phthiraptera</taxon>
        <taxon>Amblycera</taxon>
        <taxon>Menoponidae</taxon>
        <taxon>Menopon</taxon>
    </lineage>
</organism>
<dbReference type="InterPro" id="IPR043313">
    <property type="entry name" value="LRMDA"/>
</dbReference>
<reference evidence="2" key="1">
    <citation type="journal article" date="2024" name="Gigascience">
        <title>Chromosome-level genome of the poultry shaft louse Menopon gallinae provides insight into the host-switching and adaptive evolution of parasitic lice.</title>
        <authorList>
            <person name="Xu Y."/>
            <person name="Ma L."/>
            <person name="Liu S."/>
            <person name="Liang Y."/>
            <person name="Liu Q."/>
            <person name="He Z."/>
            <person name="Tian L."/>
            <person name="Duan Y."/>
            <person name="Cai W."/>
            <person name="Li H."/>
            <person name="Song F."/>
        </authorList>
    </citation>
    <scope>NUCLEOTIDE SEQUENCE</scope>
    <source>
        <strain evidence="2">Cailab_2023a</strain>
    </source>
</reference>
<dbReference type="PANTHER" id="PTHR46282">
    <property type="entry name" value="LEUCINE-RICH MELANOCYTE DIFFERENTIATION-ASSOCIATED PROTEIN"/>
    <property type="match status" value="1"/>
</dbReference>
<accession>A0AAW2HHC2</accession>